<dbReference type="EMBL" id="CP132921">
    <property type="protein sequence ID" value="WMW07012.1"/>
    <property type="molecule type" value="Genomic_DNA"/>
</dbReference>
<evidence type="ECO:0000256" key="1">
    <source>
        <dbReference type="ARBA" id="ARBA00022737"/>
    </source>
</evidence>
<dbReference type="Pfam" id="PF24494">
    <property type="entry name" value="DUF7587"/>
    <property type="match status" value="1"/>
</dbReference>
<keyword evidence="1" id="KW-0677">Repeat</keyword>
<evidence type="ECO:0000259" key="6">
    <source>
        <dbReference type="Pfam" id="PF25023"/>
    </source>
</evidence>
<feature type="region of interest" description="Disordered" evidence="2">
    <location>
        <begin position="311"/>
        <end position="342"/>
    </location>
</feature>
<dbReference type="Proteomes" id="UP001183127">
    <property type="component" value="Chromosome"/>
</dbReference>
<dbReference type="InterPro" id="IPR050708">
    <property type="entry name" value="T6SS_VgrG/RHS"/>
</dbReference>
<dbReference type="Pfam" id="PF20148">
    <property type="entry name" value="DUF6531"/>
    <property type="match status" value="1"/>
</dbReference>
<organism evidence="7 8">
    <name type="scientific">Pseudomonas entomophila</name>
    <dbReference type="NCBI Taxonomy" id="312306"/>
    <lineage>
        <taxon>Bacteria</taxon>
        <taxon>Pseudomonadati</taxon>
        <taxon>Pseudomonadota</taxon>
        <taxon>Gammaproteobacteria</taxon>
        <taxon>Pseudomonadales</taxon>
        <taxon>Pseudomonadaceae</taxon>
        <taxon>Pseudomonas</taxon>
    </lineage>
</organism>
<dbReference type="Pfam" id="PF25023">
    <property type="entry name" value="TEN_YD-shell"/>
    <property type="match status" value="3"/>
</dbReference>
<dbReference type="InterPro" id="IPR022385">
    <property type="entry name" value="Rhs_assc_core"/>
</dbReference>
<dbReference type="CDD" id="cd20743">
    <property type="entry name" value="FIX_RhsA-like"/>
    <property type="match status" value="1"/>
</dbReference>
<evidence type="ECO:0000259" key="5">
    <source>
        <dbReference type="Pfam" id="PF24494"/>
    </source>
</evidence>
<keyword evidence="8" id="KW-1185">Reference proteome</keyword>
<evidence type="ECO:0000313" key="8">
    <source>
        <dbReference type="Proteomes" id="UP001183127"/>
    </source>
</evidence>
<evidence type="ECO:0000259" key="3">
    <source>
        <dbReference type="Pfam" id="PF03527"/>
    </source>
</evidence>
<reference evidence="7 8" key="1">
    <citation type="submission" date="2023-08" db="EMBL/GenBank/DDBJ databases">
        <title>Complete Genome Sequence of Pseudomonas entomophila TVIN A01.</title>
        <authorList>
            <person name="Shelke T."/>
            <person name="Mahar N.S."/>
            <person name="Gupta I."/>
            <person name="Gupta V."/>
        </authorList>
    </citation>
    <scope>NUCLEOTIDE SEQUENCE [LARGE SCALE GENOMIC DNA]</scope>
    <source>
        <strain evidence="7 8">TVIN-A01</strain>
    </source>
</reference>
<dbReference type="InterPro" id="IPR045351">
    <property type="entry name" value="DUF6531"/>
</dbReference>
<dbReference type="PANTHER" id="PTHR32305">
    <property type="match status" value="1"/>
</dbReference>
<dbReference type="InterPro" id="IPR001826">
    <property type="entry name" value="RHS"/>
</dbReference>
<feature type="compositionally biased region" description="Polar residues" evidence="2">
    <location>
        <begin position="321"/>
        <end position="342"/>
    </location>
</feature>
<feature type="domain" description="Teneurin-like YD-shell" evidence="6">
    <location>
        <begin position="1027"/>
        <end position="1218"/>
    </location>
</feature>
<feature type="domain" description="DUF6531" evidence="4">
    <location>
        <begin position="350"/>
        <end position="423"/>
    </location>
</feature>
<accession>A0ABY9QSJ2</accession>
<dbReference type="RefSeq" id="WP_231845281.1">
    <property type="nucleotide sequence ID" value="NZ_CP132921.1"/>
</dbReference>
<dbReference type="Pfam" id="PF03527">
    <property type="entry name" value="RHS"/>
    <property type="match status" value="1"/>
</dbReference>
<dbReference type="PRINTS" id="PR00394">
    <property type="entry name" value="RHSPROTEIN"/>
</dbReference>
<dbReference type="InterPro" id="IPR056009">
    <property type="entry name" value="DUF7587"/>
</dbReference>
<sequence>MTADTSEKPRPAQAAVVPLDQIGMADVSRGAAVFDAWLREISGGYVNLERLKDTAEVLPVIGNIIALVDAVGDIVNLASAKEPDPWDWVSLGINLIGVIPAPPTMAAARKGLRPMLTLARQEGKDILGDALVEIIIGHLNADLLGELDTFLVDAQAQLDSILGEAAKTGEQLINNTADAIDAIILGKLDSKGDLDKATKLAQKVSETWKSDPSVAFENAFGALSNAYSAMGKGAANTLMSNAVPTRVQKEVLDYTKQFRTLAPQMSGKLMSLGSTANKDSIKNMLLVLHNSSVKWHLRNPKALPTVVKQDKVTEAKHQGSMGRTESITNQGPATKAANDQKNEVCTSTCNRINFALGSESLHHTDFSLPGPFPVTWTRTYNSRLDKLDDGVLGARWVTEFTTCIDVVDQGVVFHDMDGRSHAYPLPKQGKPHHDAVEYLTLVRTGEQQLVLLRGLTRQETYARHGDRFYLTHIKLRSGAGAMLHYEHRHHDRPALSDINTYQDDDPTKVHLQLGTLLDDHGHIQGLWQVVDGKPLRQLCGYHYDDQGDLIAAQDEHGAAWRYQYQHHLVTRYTDRTNRGINLEWDGSGPHAKAIHEWADDGSFETRLQWDERIRLTYVTDAHGQETWHYYDAEGYTYRIKHPDGNSEWLFRDARKNVIRHVHPDGSQDRYVYDERSNRLKHIRADHSTVHYAYDDQDQLIKISDAEGGLWQRDYDERGNLVETVDPLGNKTEFAYTPAGLVKAIKDAIGNEKKLAYNDAGQLLEYTDCSGKTSQWTYDTSGQLIEFADAAGNKTAYEYKAGQLAKVTHPDKTEERFERDAEGRLLAHVDALDRCTTWSYTAAGMLAERVDANEHTLRYRWDKLGRLIGLENENESKANFLYDPVGRLLQETGFDGLVTRYQYDPNSGRLASTQVGQRRIDLRFDRMGRLAERTARLGDQSQSETFAYNGNGQLVQAVNAASKLQWFHDEAGNLTREHQHYLATGTPMVAVWQHEYDALNHRVSTIRPDGHKVSWLTYGSGHLLGMTLDQHEMLAYERDDLHREIVRHQGNKLMQTQAWDPAGRLQEQLLGSHDGQSTLLKRQYRYDAAGQLTNIHDSRRGPLEYQYDPVGRLLKATSRLGVETFAFDPAGNLLDQKTQELNRPLEADPRRNKLMDNLLREYAGTHYRYDERGNLIHRLQNGAHAHFTWDLFDRLTGYNDDKLKVDYSYDALGRRLHKHSVAHFWDRPEAGTGWNQLQRAKRQRELGCGFTLFGWDGDTLAWESSPPRDEGDAGRTVHYLYEPGSFVPVAQALRKSPIRLHKQPDWSQRDYDFDQDPLWHTEVKPQAFEAIAWYQCDHLGTPMELTDEQGNVAWAGQYKAWGEVQEERSEWAKQHGLGNPIRFQGQYHDLETGLHYNRYRYYAPSNGRFLSKDPIGFAGGVNVYQYAPNSTGWIDPSGLKRRKKSDPAPSVDHQVCCKCKEGYAYRVLRDDEDPSVGLSAKDPAGNYTVEGHVLNASKPTVKTQYISASKTYDQAVSNSMKYGNGTERIAKIDLAQVSDSVDLNSECGKLRGATARNFARKSGEVLIVGHVPASAVTLVRP</sequence>
<dbReference type="NCBIfam" id="TIGR03696">
    <property type="entry name" value="Rhs_assc_core"/>
    <property type="match status" value="1"/>
</dbReference>
<dbReference type="PANTHER" id="PTHR32305:SF15">
    <property type="entry name" value="PROTEIN RHSA-RELATED"/>
    <property type="match status" value="1"/>
</dbReference>
<protein>
    <submittedName>
        <fullName evidence="7">RHS repeat-associated core domain-containing protein</fullName>
    </submittedName>
</protein>
<dbReference type="Gene3D" id="2.180.10.10">
    <property type="entry name" value="RHS repeat-associated core"/>
    <property type="match status" value="2"/>
</dbReference>
<dbReference type="InterPro" id="IPR006530">
    <property type="entry name" value="YD"/>
</dbReference>
<dbReference type="GeneID" id="32807578"/>
<dbReference type="InterPro" id="IPR056823">
    <property type="entry name" value="TEN-like_YD-shell"/>
</dbReference>
<feature type="domain" description="RHS protein conserved region" evidence="3">
    <location>
        <begin position="1330"/>
        <end position="1367"/>
    </location>
</feature>
<name>A0ABY9QSJ2_9PSED</name>
<dbReference type="NCBIfam" id="TIGR01643">
    <property type="entry name" value="YD_repeat_2x"/>
    <property type="match status" value="6"/>
</dbReference>
<gene>
    <name evidence="7" type="ORF">RAH46_06660</name>
</gene>
<feature type="domain" description="Teneurin-like YD-shell" evidence="6">
    <location>
        <begin position="594"/>
        <end position="759"/>
    </location>
</feature>
<feature type="domain" description="DUF7587" evidence="5">
    <location>
        <begin position="1484"/>
        <end position="1575"/>
    </location>
</feature>
<proteinExistence type="predicted"/>
<evidence type="ECO:0000256" key="2">
    <source>
        <dbReference type="SAM" id="MobiDB-lite"/>
    </source>
</evidence>
<feature type="domain" description="Teneurin-like YD-shell" evidence="6">
    <location>
        <begin position="770"/>
        <end position="908"/>
    </location>
</feature>
<evidence type="ECO:0000313" key="7">
    <source>
        <dbReference type="EMBL" id="WMW07012.1"/>
    </source>
</evidence>
<evidence type="ECO:0000259" key="4">
    <source>
        <dbReference type="Pfam" id="PF20148"/>
    </source>
</evidence>